<feature type="domain" description="Alanyl-transfer RNA synthetases family profile" evidence="12">
    <location>
        <begin position="74"/>
        <end position="324"/>
    </location>
</feature>
<sequence length="324" mass="36651">MNMWPGISVPLPRLLRPKHAVPFPTSSSTCTGFISLKQLQLSPCRRFPFCTPSSHSQPQGEQLTVPAAENHNSVSGDSIRQRFLDFYASRGHKVLPSASLVLDDPTVLPTIAGMLQFKPIFLGKLPRQVPRATTAQRCIRTINNVGQTSRHHTFFEMLGNFSFGDYFKTQAIQWAWDLSTVEFALPPERLWISVYQHDDETFQLWSQQVGVPVERIKRLGEDDNFWTSGATGPSHRSQPQVPATGPCGPCSEICYDFHPKRGYDDADLNDDTRCIEFYNLVFMQYNKKDDGSLEPLRQMNIDTGPGLERVAHILQKILHSFELS</sequence>
<dbReference type="SUPFAM" id="SSF55681">
    <property type="entry name" value="Class II aaRS and biotin synthetases"/>
    <property type="match status" value="1"/>
</dbReference>
<evidence type="ECO:0000313" key="14">
    <source>
        <dbReference type="Proteomes" id="UP001157006"/>
    </source>
</evidence>
<dbReference type="GO" id="GO:0005524">
    <property type="term" value="F:ATP binding"/>
    <property type="evidence" value="ECO:0007669"/>
    <property type="project" value="UniProtKB-KW"/>
</dbReference>
<evidence type="ECO:0000259" key="12">
    <source>
        <dbReference type="PROSITE" id="PS50860"/>
    </source>
</evidence>
<dbReference type="FunFam" id="3.30.930.10:FF:000004">
    <property type="entry name" value="Alanine--tRNA ligase"/>
    <property type="match status" value="1"/>
</dbReference>
<gene>
    <name evidence="13" type="ORF">VFH_IV232520</name>
</gene>
<dbReference type="AlphaFoldDB" id="A0AAV1AQZ6"/>
<dbReference type="EMBL" id="OX451739">
    <property type="protein sequence ID" value="CAI8611505.1"/>
    <property type="molecule type" value="Genomic_DNA"/>
</dbReference>
<protein>
    <recommendedName>
        <fullName evidence="4">Alanine--tRNA ligase</fullName>
        <ecNumber evidence="3">6.1.1.7</ecNumber>
    </recommendedName>
</protein>
<dbReference type="GO" id="GO:0002161">
    <property type="term" value="F:aminoacyl-tRNA deacylase activity"/>
    <property type="evidence" value="ECO:0007669"/>
    <property type="project" value="TreeGrafter"/>
</dbReference>
<keyword evidence="6" id="KW-0436">Ligase</keyword>
<reference evidence="13 14" key="1">
    <citation type="submission" date="2023-01" db="EMBL/GenBank/DDBJ databases">
        <authorList>
            <person name="Kreplak J."/>
        </authorList>
    </citation>
    <scope>NUCLEOTIDE SEQUENCE [LARGE SCALE GENOMIC DNA]</scope>
</reference>
<dbReference type="InterPro" id="IPR045864">
    <property type="entry name" value="aa-tRNA-synth_II/BPL/LPL"/>
</dbReference>
<dbReference type="GO" id="GO:0004813">
    <property type="term" value="F:alanine-tRNA ligase activity"/>
    <property type="evidence" value="ECO:0007669"/>
    <property type="project" value="UniProtKB-EC"/>
</dbReference>
<keyword evidence="9" id="KW-0694">RNA-binding</keyword>
<dbReference type="Pfam" id="PF01411">
    <property type="entry name" value="tRNA-synt_2c"/>
    <property type="match status" value="1"/>
</dbReference>
<dbReference type="InterPro" id="IPR018165">
    <property type="entry name" value="Ala-tRNA-synth_IIc_core"/>
</dbReference>
<keyword evidence="14" id="KW-1185">Reference proteome</keyword>
<evidence type="ECO:0000256" key="3">
    <source>
        <dbReference type="ARBA" id="ARBA00013168"/>
    </source>
</evidence>
<evidence type="ECO:0000256" key="7">
    <source>
        <dbReference type="ARBA" id="ARBA00022741"/>
    </source>
</evidence>
<keyword evidence="8" id="KW-0067">ATP-binding</keyword>
<dbReference type="PROSITE" id="PS50860">
    <property type="entry name" value="AA_TRNA_LIGASE_II_ALA"/>
    <property type="match status" value="1"/>
</dbReference>
<name>A0AAV1AQZ6_VICFA</name>
<dbReference type="InterPro" id="IPR002318">
    <property type="entry name" value="Ala-tRNA-lgiase_IIc"/>
</dbReference>
<proteinExistence type="inferred from homology"/>
<dbReference type="PANTHER" id="PTHR11777">
    <property type="entry name" value="ALANYL-TRNA SYNTHETASE"/>
    <property type="match status" value="1"/>
</dbReference>
<dbReference type="Proteomes" id="UP001157006">
    <property type="component" value="Chromosome 4"/>
</dbReference>
<keyword evidence="10" id="KW-0648">Protein biosynthesis</keyword>
<evidence type="ECO:0000256" key="6">
    <source>
        <dbReference type="ARBA" id="ARBA00022598"/>
    </source>
</evidence>
<accession>A0AAV1AQZ6</accession>
<comment type="cofactor">
    <cofactor evidence="1">
        <name>Zn(2+)</name>
        <dbReference type="ChEBI" id="CHEBI:29105"/>
    </cofactor>
</comment>
<evidence type="ECO:0000256" key="1">
    <source>
        <dbReference type="ARBA" id="ARBA00001947"/>
    </source>
</evidence>
<dbReference type="PRINTS" id="PR00980">
    <property type="entry name" value="TRNASYNTHALA"/>
</dbReference>
<dbReference type="GO" id="GO:0000049">
    <property type="term" value="F:tRNA binding"/>
    <property type="evidence" value="ECO:0007669"/>
    <property type="project" value="UniProtKB-KW"/>
</dbReference>
<evidence type="ECO:0000256" key="11">
    <source>
        <dbReference type="ARBA" id="ARBA00023146"/>
    </source>
</evidence>
<dbReference type="GO" id="GO:0006419">
    <property type="term" value="P:alanyl-tRNA aminoacylation"/>
    <property type="evidence" value="ECO:0007669"/>
    <property type="project" value="InterPro"/>
</dbReference>
<evidence type="ECO:0000313" key="13">
    <source>
        <dbReference type="EMBL" id="CAI8611505.1"/>
    </source>
</evidence>
<evidence type="ECO:0000256" key="9">
    <source>
        <dbReference type="ARBA" id="ARBA00022884"/>
    </source>
</evidence>
<evidence type="ECO:0000256" key="5">
    <source>
        <dbReference type="ARBA" id="ARBA00022555"/>
    </source>
</evidence>
<dbReference type="PANTHER" id="PTHR11777:SF9">
    <property type="entry name" value="ALANINE--TRNA LIGASE, CYTOPLASMIC"/>
    <property type="match status" value="1"/>
</dbReference>
<dbReference type="GO" id="GO:0005829">
    <property type="term" value="C:cytosol"/>
    <property type="evidence" value="ECO:0007669"/>
    <property type="project" value="TreeGrafter"/>
</dbReference>
<dbReference type="Gene3D" id="3.30.930.10">
    <property type="entry name" value="Bira Bifunctional Protein, Domain 2"/>
    <property type="match status" value="1"/>
</dbReference>
<keyword evidence="7" id="KW-0547">Nucleotide-binding</keyword>
<evidence type="ECO:0000256" key="4">
    <source>
        <dbReference type="ARBA" id="ARBA00017959"/>
    </source>
</evidence>
<keyword evidence="11" id="KW-0030">Aminoacyl-tRNA synthetase</keyword>
<organism evidence="13 14">
    <name type="scientific">Vicia faba</name>
    <name type="common">Broad bean</name>
    <name type="synonym">Faba vulgaris</name>
    <dbReference type="NCBI Taxonomy" id="3906"/>
    <lineage>
        <taxon>Eukaryota</taxon>
        <taxon>Viridiplantae</taxon>
        <taxon>Streptophyta</taxon>
        <taxon>Embryophyta</taxon>
        <taxon>Tracheophyta</taxon>
        <taxon>Spermatophyta</taxon>
        <taxon>Magnoliopsida</taxon>
        <taxon>eudicotyledons</taxon>
        <taxon>Gunneridae</taxon>
        <taxon>Pentapetalae</taxon>
        <taxon>rosids</taxon>
        <taxon>fabids</taxon>
        <taxon>Fabales</taxon>
        <taxon>Fabaceae</taxon>
        <taxon>Papilionoideae</taxon>
        <taxon>50 kb inversion clade</taxon>
        <taxon>NPAAA clade</taxon>
        <taxon>Hologalegina</taxon>
        <taxon>IRL clade</taxon>
        <taxon>Fabeae</taxon>
        <taxon>Vicia</taxon>
    </lineage>
</organism>
<dbReference type="InterPro" id="IPR018164">
    <property type="entry name" value="Ala-tRNA-synth_IIc_N"/>
</dbReference>
<comment type="similarity">
    <text evidence="2">Belongs to the class-II aminoacyl-tRNA synthetase family.</text>
</comment>
<dbReference type="CDD" id="cd00673">
    <property type="entry name" value="AlaRS_core"/>
    <property type="match status" value="1"/>
</dbReference>
<evidence type="ECO:0000256" key="10">
    <source>
        <dbReference type="ARBA" id="ARBA00022917"/>
    </source>
</evidence>
<evidence type="ECO:0000256" key="8">
    <source>
        <dbReference type="ARBA" id="ARBA00022840"/>
    </source>
</evidence>
<evidence type="ECO:0000256" key="2">
    <source>
        <dbReference type="ARBA" id="ARBA00008226"/>
    </source>
</evidence>
<dbReference type="InterPro" id="IPR050058">
    <property type="entry name" value="Ala-tRNA_ligase"/>
</dbReference>
<dbReference type="EC" id="6.1.1.7" evidence="3"/>
<keyword evidence="5" id="KW-0820">tRNA-binding</keyword>